<dbReference type="InterPro" id="IPR052176">
    <property type="entry name" value="Glycosyl_Hydrlase_43_Enz"/>
</dbReference>
<keyword evidence="8" id="KW-1185">Reference proteome</keyword>
<dbReference type="PANTHER" id="PTHR43772:SF2">
    <property type="entry name" value="PUTATIVE (AFU_ORTHOLOGUE AFUA_2G04480)-RELATED"/>
    <property type="match status" value="1"/>
</dbReference>
<keyword evidence="2" id="KW-0624">Polysaccharide degradation</keyword>
<protein>
    <submittedName>
        <fullName evidence="7">Arabinan endo-1,5-alpha-L-arabinosidase</fullName>
    </submittedName>
</protein>
<evidence type="ECO:0000313" key="7">
    <source>
        <dbReference type="EMBL" id="OXA81069.1"/>
    </source>
</evidence>
<accession>A0ABX4BUW8</accession>
<evidence type="ECO:0000256" key="4">
    <source>
        <dbReference type="ARBA" id="ARBA00023277"/>
    </source>
</evidence>
<evidence type="ECO:0000256" key="1">
    <source>
        <dbReference type="ARBA" id="ARBA00009865"/>
    </source>
</evidence>
<comment type="similarity">
    <text evidence="1 6">Belongs to the glycosyl hydrolase 43 family.</text>
</comment>
<dbReference type="InterPro" id="IPR006710">
    <property type="entry name" value="Glyco_hydro_43"/>
</dbReference>
<dbReference type="PANTHER" id="PTHR43772">
    <property type="entry name" value="ENDO-1,4-BETA-XYLANASE"/>
    <property type="match status" value="1"/>
</dbReference>
<reference evidence="7 8" key="1">
    <citation type="submission" date="2016-11" db="EMBL/GenBank/DDBJ databases">
        <title>Whole genomes of Flavobacteriaceae.</title>
        <authorList>
            <person name="Stine C."/>
            <person name="Li C."/>
            <person name="Tadesse D."/>
        </authorList>
    </citation>
    <scope>NUCLEOTIDE SEQUENCE [LARGE SCALE GENOMIC DNA]</scope>
    <source>
        <strain evidence="7 8">DSM 15937</strain>
    </source>
</reference>
<keyword evidence="4" id="KW-0119">Carbohydrate metabolism</keyword>
<organism evidence="7 8">
    <name type="scientific">Flavobacterium frigidimaris</name>
    <dbReference type="NCBI Taxonomy" id="262320"/>
    <lineage>
        <taxon>Bacteria</taxon>
        <taxon>Pseudomonadati</taxon>
        <taxon>Bacteroidota</taxon>
        <taxon>Flavobacteriia</taxon>
        <taxon>Flavobacteriales</taxon>
        <taxon>Flavobacteriaceae</taxon>
        <taxon>Flavobacterium</taxon>
    </lineage>
</organism>
<dbReference type="Gene3D" id="2.115.10.20">
    <property type="entry name" value="Glycosyl hydrolase domain, family 43"/>
    <property type="match status" value="1"/>
</dbReference>
<dbReference type="CDD" id="cd18827">
    <property type="entry name" value="GH43_XlnD-like"/>
    <property type="match status" value="1"/>
</dbReference>
<gene>
    <name evidence="7" type="ORF">B0A65_04810</name>
</gene>
<dbReference type="Proteomes" id="UP000198382">
    <property type="component" value="Unassembled WGS sequence"/>
</dbReference>
<dbReference type="EMBL" id="MUGV01000009">
    <property type="protein sequence ID" value="OXA81069.1"/>
    <property type="molecule type" value="Genomic_DNA"/>
</dbReference>
<comment type="caution">
    <text evidence="7">The sequence shown here is derived from an EMBL/GenBank/DDBJ whole genome shotgun (WGS) entry which is preliminary data.</text>
</comment>
<dbReference type="RefSeq" id="WP_074662298.1">
    <property type="nucleotide sequence ID" value="NZ_MUGV01000009.1"/>
</dbReference>
<evidence type="ECO:0000256" key="3">
    <source>
        <dbReference type="ARBA" id="ARBA00022801"/>
    </source>
</evidence>
<proteinExistence type="inferred from homology"/>
<dbReference type="InterPro" id="IPR023296">
    <property type="entry name" value="Glyco_hydro_beta-prop_sf"/>
</dbReference>
<name>A0ABX4BUW8_FLAFR</name>
<evidence type="ECO:0000256" key="5">
    <source>
        <dbReference type="ARBA" id="ARBA00023295"/>
    </source>
</evidence>
<sequence>MKKNNLLLFSIVIGLQFSCKSQNIGNKTTQKMQNNNPVFEGWYADPEAIIFENEYWIYPTYSDDYGVPDVSQKISEKQIQIQKNTINKQYLKQTFLNAFSSKDLVTWKKHSHILDIENVSWAAYSVWAPSIIHSNNKYYLFFSANDIQSNSQIGGIGVAVSNQPQGPFKDAIGKPLIDSFHNGAQPIDQFVFKDDNGQNYLYYGGWGHCNIVKLSADFLHLEKFDDGETFKEITPQNYAEGAYVFKRNSKYYMMWSEGDWTGPDYSVSYAIADSPIGPFKRIDKILQQDVKVARGAGHNSVIHVPNTDKWYIVYHRRPLSTDNGNHREVCIDKMYFNEDGTIKPIKITFEGIKDALLLKK</sequence>
<dbReference type="Pfam" id="PF04616">
    <property type="entry name" value="Glyco_hydro_43"/>
    <property type="match status" value="1"/>
</dbReference>
<dbReference type="SUPFAM" id="SSF75005">
    <property type="entry name" value="Arabinanase/levansucrase/invertase"/>
    <property type="match status" value="1"/>
</dbReference>
<evidence type="ECO:0000256" key="6">
    <source>
        <dbReference type="RuleBase" id="RU361187"/>
    </source>
</evidence>
<evidence type="ECO:0000313" key="8">
    <source>
        <dbReference type="Proteomes" id="UP000198382"/>
    </source>
</evidence>
<keyword evidence="3 6" id="KW-0378">Hydrolase</keyword>
<keyword evidence="5 6" id="KW-0326">Glycosidase</keyword>
<evidence type="ECO:0000256" key="2">
    <source>
        <dbReference type="ARBA" id="ARBA00022651"/>
    </source>
</evidence>
<keyword evidence="2" id="KW-0858">Xylan degradation</keyword>